<keyword evidence="4" id="KW-1185">Reference proteome</keyword>
<feature type="compositionally biased region" description="Low complexity" evidence="1">
    <location>
        <begin position="125"/>
        <end position="163"/>
    </location>
</feature>
<dbReference type="AlphaFoldDB" id="A0A1K1PR08"/>
<gene>
    <name evidence="3" type="ORF">SAMN04489730_0826</name>
</gene>
<evidence type="ECO:0000313" key="4">
    <source>
        <dbReference type="Proteomes" id="UP000182740"/>
    </source>
</evidence>
<keyword evidence="2" id="KW-0472">Membrane</keyword>
<feature type="compositionally biased region" description="Basic and acidic residues" evidence="1">
    <location>
        <begin position="109"/>
        <end position="124"/>
    </location>
</feature>
<reference evidence="4" key="1">
    <citation type="submission" date="2016-11" db="EMBL/GenBank/DDBJ databases">
        <authorList>
            <person name="Varghese N."/>
            <person name="Submissions S."/>
        </authorList>
    </citation>
    <scope>NUCLEOTIDE SEQUENCE [LARGE SCALE GENOMIC DNA]</scope>
    <source>
        <strain evidence="4">DSM 44671</strain>
    </source>
</reference>
<keyword evidence="2" id="KW-1133">Transmembrane helix</keyword>
<feature type="compositionally biased region" description="Pro residues" evidence="1">
    <location>
        <begin position="164"/>
        <end position="174"/>
    </location>
</feature>
<dbReference type="EMBL" id="FPJG01000006">
    <property type="protein sequence ID" value="SFW49206.1"/>
    <property type="molecule type" value="Genomic_DNA"/>
</dbReference>
<name>A0A1K1PR08_9PSEU</name>
<evidence type="ECO:0000256" key="1">
    <source>
        <dbReference type="SAM" id="MobiDB-lite"/>
    </source>
</evidence>
<sequence>MALSGRSAGVNDEVSVAELLVREGWGDRAGPGQSRWRVLAVMLAVVVGCGVAAVLVGLSGHGRQNASPVDQIQVIPFPQRTTGLGGADQATDSPPDGGTGGGDVVPGAGEHRATVTEVPGRDPATESSTAESSATPTTTTPTSGGPESSVTPTGTTPTPTGGHQPPPTKTPAPRPTCVLIICW</sequence>
<dbReference type="Proteomes" id="UP000182740">
    <property type="component" value="Unassembled WGS sequence"/>
</dbReference>
<evidence type="ECO:0000256" key="2">
    <source>
        <dbReference type="SAM" id="Phobius"/>
    </source>
</evidence>
<evidence type="ECO:0000313" key="3">
    <source>
        <dbReference type="EMBL" id="SFW49206.1"/>
    </source>
</evidence>
<feature type="transmembrane region" description="Helical" evidence="2">
    <location>
        <begin position="38"/>
        <end position="58"/>
    </location>
</feature>
<dbReference type="STRING" id="546364.SAMN04489730_0826"/>
<accession>A0A1K1PR08</accession>
<proteinExistence type="predicted"/>
<organism evidence="3 4">
    <name type="scientific">Amycolatopsis australiensis</name>
    <dbReference type="NCBI Taxonomy" id="546364"/>
    <lineage>
        <taxon>Bacteria</taxon>
        <taxon>Bacillati</taxon>
        <taxon>Actinomycetota</taxon>
        <taxon>Actinomycetes</taxon>
        <taxon>Pseudonocardiales</taxon>
        <taxon>Pseudonocardiaceae</taxon>
        <taxon>Amycolatopsis</taxon>
    </lineage>
</organism>
<keyword evidence="2" id="KW-0812">Transmembrane</keyword>
<feature type="region of interest" description="Disordered" evidence="1">
    <location>
        <begin position="79"/>
        <end position="176"/>
    </location>
</feature>
<protein>
    <submittedName>
        <fullName evidence="3">Uncharacterized protein</fullName>
    </submittedName>
</protein>